<sequence length="161" mass="17856">MPPTPEQLRALQRLLSEELEGVEEMARVLSEEYHALSGGEPQEISAATEHKREALDRLARRSTQRERFLRAAGLPVTGRALADRLRGTPASDVLLESLHRLQQGLEEVRRQNRINGGIVSLGQRHARQAIGILSGRSRESDTYGPRGEQRNGADPNPLAKV</sequence>
<dbReference type="InterPro" id="IPR007809">
    <property type="entry name" value="FlgN-like"/>
</dbReference>
<evidence type="ECO:0000313" key="6">
    <source>
        <dbReference type="Proteomes" id="UP000250928"/>
    </source>
</evidence>
<dbReference type="Proteomes" id="UP000250928">
    <property type="component" value="Unassembled WGS sequence"/>
</dbReference>
<dbReference type="InterPro" id="IPR036679">
    <property type="entry name" value="FlgN-like_sf"/>
</dbReference>
<name>A0A657PTA1_9GAMM</name>
<comment type="function">
    <text evidence="1">Required for the efficient initiation of filament assembly.</text>
</comment>
<keyword evidence="3" id="KW-1005">Bacterial flagellum biogenesis</keyword>
<dbReference type="AlphaFoldDB" id="A0A657PTA1"/>
<organism evidence="5 6">
    <name type="scientific">Candidatus Sedimenticola endophacoides</name>
    <dbReference type="NCBI Taxonomy" id="2548426"/>
    <lineage>
        <taxon>Bacteria</taxon>
        <taxon>Pseudomonadati</taxon>
        <taxon>Pseudomonadota</taxon>
        <taxon>Gammaproteobacteria</taxon>
        <taxon>Chromatiales</taxon>
        <taxon>Sedimenticolaceae</taxon>
        <taxon>Sedimenticola</taxon>
    </lineage>
</organism>
<comment type="similarity">
    <text evidence="2">Belongs to the FlgN family.</text>
</comment>
<proteinExistence type="inferred from homology"/>
<dbReference type="EMBL" id="PQCO01000114">
    <property type="protein sequence ID" value="PUE04696.1"/>
    <property type="molecule type" value="Genomic_DNA"/>
</dbReference>
<accession>A0A657PTA1</accession>
<comment type="caution">
    <text evidence="5">The sequence shown here is derived from an EMBL/GenBank/DDBJ whole genome shotgun (WGS) entry which is preliminary data.</text>
</comment>
<evidence type="ECO:0000256" key="3">
    <source>
        <dbReference type="ARBA" id="ARBA00022795"/>
    </source>
</evidence>
<evidence type="ECO:0008006" key="7">
    <source>
        <dbReference type="Google" id="ProtNLM"/>
    </source>
</evidence>
<dbReference type="Gene3D" id="1.20.58.300">
    <property type="entry name" value="FlgN-like"/>
    <property type="match status" value="1"/>
</dbReference>
<reference evidence="5 6" key="1">
    <citation type="submission" date="2018-01" db="EMBL/GenBank/DDBJ databases">
        <title>Novel co-symbiosis in the lucinid bivalve Phacoides pectinatus.</title>
        <authorList>
            <person name="Lim S.J."/>
            <person name="Davis B.G."/>
            <person name="Gill D.E."/>
            <person name="Engel A.S."/>
            <person name="Anderson L.C."/>
            <person name="Campbell B.J."/>
        </authorList>
    </citation>
    <scope>NUCLEOTIDE SEQUENCE [LARGE SCALE GENOMIC DNA]</scope>
    <source>
        <strain evidence="5">N3_P5</strain>
    </source>
</reference>
<dbReference type="SUPFAM" id="SSF140566">
    <property type="entry name" value="FlgN-like"/>
    <property type="match status" value="1"/>
</dbReference>
<evidence type="ECO:0000313" key="5">
    <source>
        <dbReference type="EMBL" id="PUE04696.1"/>
    </source>
</evidence>
<gene>
    <name evidence="5" type="ORF">C3L24_02720</name>
</gene>
<dbReference type="GO" id="GO:0044780">
    <property type="term" value="P:bacterial-type flagellum assembly"/>
    <property type="evidence" value="ECO:0007669"/>
    <property type="project" value="InterPro"/>
</dbReference>
<evidence type="ECO:0000256" key="4">
    <source>
        <dbReference type="SAM" id="MobiDB-lite"/>
    </source>
</evidence>
<evidence type="ECO:0000256" key="2">
    <source>
        <dbReference type="ARBA" id="ARBA00007703"/>
    </source>
</evidence>
<evidence type="ECO:0000256" key="1">
    <source>
        <dbReference type="ARBA" id="ARBA00002397"/>
    </source>
</evidence>
<dbReference type="Pfam" id="PF05130">
    <property type="entry name" value="FlgN"/>
    <property type="match status" value="1"/>
</dbReference>
<feature type="region of interest" description="Disordered" evidence="4">
    <location>
        <begin position="130"/>
        <end position="161"/>
    </location>
</feature>
<feature type="compositionally biased region" description="Basic and acidic residues" evidence="4">
    <location>
        <begin position="136"/>
        <end position="151"/>
    </location>
</feature>
<protein>
    <recommendedName>
        <fullName evidence="7">Flagellar protein FlgN</fullName>
    </recommendedName>
</protein>